<dbReference type="HOGENOM" id="CLU_2480446_0_0_9"/>
<proteinExistence type="predicted"/>
<dbReference type="OrthoDB" id="2942794at2"/>
<name>A0A089LFU8_PAEBO</name>
<evidence type="ECO:0000313" key="1">
    <source>
        <dbReference type="EMBL" id="AIQ59747.1"/>
    </source>
</evidence>
<dbReference type="EMBL" id="CP009285">
    <property type="protein sequence ID" value="AIQ59747.1"/>
    <property type="molecule type" value="Genomic_DNA"/>
</dbReference>
<dbReference type="RefSeq" id="WP_042215905.1">
    <property type="nucleotide sequence ID" value="NZ_CP009285.1"/>
</dbReference>
<dbReference type="Proteomes" id="UP000029518">
    <property type="component" value="Chromosome"/>
</dbReference>
<dbReference type="AlphaFoldDB" id="A0A089LFU8"/>
<protein>
    <recommendedName>
        <fullName evidence="3">DUF2007 domain-containing protein</fullName>
    </recommendedName>
</protein>
<evidence type="ECO:0000313" key="2">
    <source>
        <dbReference type="Proteomes" id="UP000029518"/>
    </source>
</evidence>
<organism evidence="1 2">
    <name type="scientific">Paenibacillus borealis</name>
    <dbReference type="NCBI Taxonomy" id="160799"/>
    <lineage>
        <taxon>Bacteria</taxon>
        <taxon>Bacillati</taxon>
        <taxon>Bacillota</taxon>
        <taxon>Bacilli</taxon>
        <taxon>Bacillales</taxon>
        <taxon>Paenibacillaceae</taxon>
        <taxon>Paenibacillus</taxon>
    </lineage>
</organism>
<reference evidence="1" key="1">
    <citation type="submission" date="2014-08" db="EMBL/GenBank/DDBJ databases">
        <title>Comparative genomics of the Paenibacillus odorifer group.</title>
        <authorList>
            <person name="den Bakker H.C."/>
            <person name="Tsai Y.-C.Y.-C."/>
            <person name="Martin N."/>
            <person name="Korlach J."/>
            <person name="Wiedmann M."/>
        </authorList>
    </citation>
    <scope>NUCLEOTIDE SEQUENCE [LARGE SCALE GENOMIC DNA]</scope>
    <source>
        <strain evidence="1">DSM 13188</strain>
    </source>
</reference>
<dbReference type="KEGG" id="pbd:PBOR_24435"/>
<accession>A0A089LFU8</accession>
<evidence type="ECO:0008006" key="3">
    <source>
        <dbReference type="Google" id="ProtNLM"/>
    </source>
</evidence>
<sequence>MSLLKGIWHFFIPRERTLVYTTFDQGQYFKIKGLLTAAGVRHRSRINGGMKATAQRANYGGSATVQHDLYVRKEDEHRALKAIH</sequence>
<keyword evidence="2" id="KW-1185">Reference proteome</keyword>
<gene>
    <name evidence="1" type="ORF">PBOR_24435</name>
</gene>